<keyword evidence="5" id="KW-0862">Zinc</keyword>
<sequence>MIICLLNHTWEKSQSKFNLLRRGNIFDNYCQVWEVDETRVEDELLESSIFSIDVHASFTYPNQDCDDEEDDLDIECYDSVTIRRTHEVQFDYMNSDPRSAIRDMLVSMHVPVEDFMIAEISKCAGRMSTKDCYKNRKVLRMCVSIDVMVGELPFPIDKPTTTPASKEAIRRLEKVVIENPMACAICLDDLSIGSEAKRMPCSHLFHGRCIVHWLGMSKFCPICRFEMPS</sequence>
<keyword evidence="3" id="KW-0479">Metal-binding</keyword>
<dbReference type="Gene3D" id="3.30.40.10">
    <property type="entry name" value="Zinc/RING finger domain, C3HC4 (zinc finger)"/>
    <property type="match status" value="1"/>
</dbReference>
<gene>
    <name evidence="8" type="ORF">TCM_025254</name>
</gene>
<dbReference type="GO" id="GO:0005737">
    <property type="term" value="C:cytoplasm"/>
    <property type="evidence" value="ECO:0000318"/>
    <property type="project" value="GO_Central"/>
</dbReference>
<dbReference type="AlphaFoldDB" id="A0A061F5S9"/>
<dbReference type="Gramene" id="EOY09884">
    <property type="protein sequence ID" value="EOY09884"/>
    <property type="gene ID" value="TCM_025254"/>
</dbReference>
<dbReference type="GO" id="GO:0008270">
    <property type="term" value="F:zinc ion binding"/>
    <property type="evidence" value="ECO:0007669"/>
    <property type="project" value="UniProtKB-KW"/>
</dbReference>
<dbReference type="OMA" id="RTHEVQF"/>
<evidence type="ECO:0000256" key="3">
    <source>
        <dbReference type="ARBA" id="ARBA00022723"/>
    </source>
</evidence>
<dbReference type="Pfam" id="PF13639">
    <property type="entry name" value="zf-RING_2"/>
    <property type="match status" value="1"/>
</dbReference>
<keyword evidence="4 6" id="KW-0863">Zinc-finger</keyword>
<dbReference type="InterPro" id="IPR001841">
    <property type="entry name" value="Znf_RING"/>
</dbReference>
<evidence type="ECO:0000256" key="4">
    <source>
        <dbReference type="ARBA" id="ARBA00022771"/>
    </source>
</evidence>
<dbReference type="EC" id="2.3.2.27" evidence="2"/>
<evidence type="ECO:0000256" key="1">
    <source>
        <dbReference type="ARBA" id="ARBA00000900"/>
    </source>
</evidence>
<dbReference type="PANTHER" id="PTHR15710">
    <property type="entry name" value="E3 UBIQUITIN-PROTEIN LIGASE PRAJA"/>
    <property type="match status" value="1"/>
</dbReference>
<accession>A0A061F5S9</accession>
<dbReference type="HOGENOM" id="CLU_082627_0_0_1"/>
<dbReference type="SMART" id="SM00184">
    <property type="entry name" value="RING"/>
    <property type="match status" value="1"/>
</dbReference>
<dbReference type="eggNOG" id="KOG0800">
    <property type="taxonomic scope" value="Eukaryota"/>
</dbReference>
<dbReference type="EMBL" id="CM001883">
    <property type="protein sequence ID" value="EOY09884.1"/>
    <property type="molecule type" value="Genomic_DNA"/>
</dbReference>
<name>A0A061F5S9_THECC</name>
<comment type="catalytic activity">
    <reaction evidence="1">
        <text>S-ubiquitinyl-[E2 ubiquitin-conjugating enzyme]-L-cysteine + [acceptor protein]-L-lysine = [E2 ubiquitin-conjugating enzyme]-L-cysteine + N(6)-ubiquitinyl-[acceptor protein]-L-lysine.</text>
        <dbReference type="EC" id="2.3.2.27"/>
    </reaction>
</comment>
<organism evidence="8 9">
    <name type="scientific">Theobroma cacao</name>
    <name type="common">Cacao</name>
    <name type="synonym">Cocoa</name>
    <dbReference type="NCBI Taxonomy" id="3641"/>
    <lineage>
        <taxon>Eukaryota</taxon>
        <taxon>Viridiplantae</taxon>
        <taxon>Streptophyta</taxon>
        <taxon>Embryophyta</taxon>
        <taxon>Tracheophyta</taxon>
        <taxon>Spermatophyta</taxon>
        <taxon>Magnoliopsida</taxon>
        <taxon>eudicotyledons</taxon>
        <taxon>Gunneridae</taxon>
        <taxon>Pentapetalae</taxon>
        <taxon>rosids</taxon>
        <taxon>malvids</taxon>
        <taxon>Malvales</taxon>
        <taxon>Malvaceae</taxon>
        <taxon>Byttnerioideae</taxon>
        <taxon>Theobroma</taxon>
    </lineage>
</organism>
<keyword evidence="9" id="KW-1185">Reference proteome</keyword>
<dbReference type="SUPFAM" id="SSF57850">
    <property type="entry name" value="RING/U-box"/>
    <property type="match status" value="1"/>
</dbReference>
<evidence type="ECO:0000313" key="8">
    <source>
        <dbReference type="EMBL" id="EOY09884.1"/>
    </source>
</evidence>
<evidence type="ECO:0000256" key="2">
    <source>
        <dbReference type="ARBA" id="ARBA00012483"/>
    </source>
</evidence>
<protein>
    <recommendedName>
        <fullName evidence="2">RING-type E3 ubiquitin transferase</fullName>
        <ecNumber evidence="2">2.3.2.27</ecNumber>
    </recommendedName>
</protein>
<proteinExistence type="predicted"/>
<dbReference type="PROSITE" id="PS50089">
    <property type="entry name" value="ZF_RING_2"/>
    <property type="match status" value="1"/>
</dbReference>
<reference evidence="8 9" key="1">
    <citation type="journal article" date="2013" name="Genome Biol.">
        <title>The genome sequence of the most widely cultivated cacao type and its use to identify candidate genes regulating pod color.</title>
        <authorList>
            <person name="Motamayor J.C."/>
            <person name="Mockaitis K."/>
            <person name="Schmutz J."/>
            <person name="Haiminen N."/>
            <person name="Iii D.L."/>
            <person name="Cornejo O."/>
            <person name="Findley S.D."/>
            <person name="Zheng P."/>
            <person name="Utro F."/>
            <person name="Royaert S."/>
            <person name="Saski C."/>
            <person name="Jenkins J."/>
            <person name="Podicheti R."/>
            <person name="Zhao M."/>
            <person name="Scheffler B.E."/>
            <person name="Stack J.C."/>
            <person name="Feltus F.A."/>
            <person name="Mustiga G.M."/>
            <person name="Amores F."/>
            <person name="Phillips W."/>
            <person name="Marelli J.P."/>
            <person name="May G.D."/>
            <person name="Shapiro H."/>
            <person name="Ma J."/>
            <person name="Bustamante C.D."/>
            <person name="Schnell R.J."/>
            <person name="Main D."/>
            <person name="Gilbert D."/>
            <person name="Parida L."/>
            <person name="Kuhn D.N."/>
        </authorList>
    </citation>
    <scope>NUCLEOTIDE SEQUENCE [LARGE SCALE GENOMIC DNA]</scope>
    <source>
        <strain evidence="9">cv. Matina 1-6</strain>
    </source>
</reference>
<dbReference type="InParanoid" id="A0A061F5S9"/>
<evidence type="ECO:0000259" key="7">
    <source>
        <dbReference type="PROSITE" id="PS50089"/>
    </source>
</evidence>
<evidence type="ECO:0000256" key="5">
    <source>
        <dbReference type="ARBA" id="ARBA00022833"/>
    </source>
</evidence>
<dbReference type="InterPro" id="IPR013083">
    <property type="entry name" value="Znf_RING/FYVE/PHD"/>
</dbReference>
<dbReference type="GO" id="GO:0016567">
    <property type="term" value="P:protein ubiquitination"/>
    <property type="evidence" value="ECO:0000318"/>
    <property type="project" value="GO_Central"/>
</dbReference>
<evidence type="ECO:0000313" key="9">
    <source>
        <dbReference type="Proteomes" id="UP000026915"/>
    </source>
</evidence>
<evidence type="ECO:0000256" key="6">
    <source>
        <dbReference type="PROSITE-ProRule" id="PRU00175"/>
    </source>
</evidence>
<dbReference type="Proteomes" id="UP000026915">
    <property type="component" value="Chromosome 5"/>
</dbReference>
<dbReference type="GO" id="GO:0061630">
    <property type="term" value="F:ubiquitin protein ligase activity"/>
    <property type="evidence" value="ECO:0000318"/>
    <property type="project" value="GO_Central"/>
</dbReference>
<feature type="domain" description="RING-type" evidence="7">
    <location>
        <begin position="183"/>
        <end position="224"/>
    </location>
</feature>
<dbReference type="PANTHER" id="PTHR15710:SF196">
    <property type="entry name" value="F6A14.12 PROTEIN-RELATED"/>
    <property type="match status" value="1"/>
</dbReference>